<dbReference type="PANTHER" id="PTHR43814">
    <property type="entry name" value="ARGININOSUCCINATE LYASE"/>
    <property type="match status" value="1"/>
</dbReference>
<keyword evidence="6" id="KW-0028">Amino-acid biosynthesis</keyword>
<dbReference type="RefSeq" id="WP_007282310.1">
    <property type="nucleotide sequence ID" value="NZ_BASM01000028.1"/>
</dbReference>
<keyword evidence="5 6" id="KW-0456">Lyase</keyword>
<evidence type="ECO:0000256" key="3">
    <source>
        <dbReference type="ARBA" id="ARBA00012338"/>
    </source>
</evidence>
<dbReference type="PRINTS" id="PR00145">
    <property type="entry name" value="ARGSUCLYASE"/>
</dbReference>
<dbReference type="PROSITE" id="PS00163">
    <property type="entry name" value="FUMARATE_LYASES"/>
    <property type="match status" value="1"/>
</dbReference>
<dbReference type="SUPFAM" id="SSF48557">
    <property type="entry name" value="L-aspartase-like"/>
    <property type="match status" value="1"/>
</dbReference>
<dbReference type="GO" id="GO:0016829">
    <property type="term" value="F:lyase activity"/>
    <property type="evidence" value="ECO:0007669"/>
    <property type="project" value="UniProtKB-KW"/>
</dbReference>
<gene>
    <name evidence="6" type="primary">argH</name>
    <name evidence="10" type="ORF">NBRC3257_2346</name>
</gene>
<dbReference type="InterPro" id="IPR029419">
    <property type="entry name" value="Arg_succ_lyase_C"/>
</dbReference>
<dbReference type="InterPro" id="IPR008948">
    <property type="entry name" value="L-Aspartase-like"/>
</dbReference>
<comment type="similarity">
    <text evidence="6">Belongs to the lyase 1 family. Argininosuccinate lyase subfamily.</text>
</comment>
<comment type="caution">
    <text evidence="10">The sequence shown here is derived from an EMBL/GenBank/DDBJ whole genome shotgun (WGS) entry which is preliminary data.</text>
</comment>
<dbReference type="InterPro" id="IPR020557">
    <property type="entry name" value="Fumarate_lyase_CS"/>
</dbReference>
<accession>A0ABQ0IYT6</accession>
<evidence type="ECO:0000256" key="5">
    <source>
        <dbReference type="ARBA" id="ARBA00023239"/>
    </source>
</evidence>
<comment type="subcellular location">
    <subcellularLocation>
        <location evidence="6">Cytoplasm</location>
    </subcellularLocation>
</comment>
<evidence type="ECO:0000256" key="4">
    <source>
        <dbReference type="ARBA" id="ARBA00022571"/>
    </source>
</evidence>
<dbReference type="PANTHER" id="PTHR43814:SF1">
    <property type="entry name" value="ARGININOSUCCINATE LYASE"/>
    <property type="match status" value="1"/>
</dbReference>
<comment type="catalytic activity">
    <reaction evidence="1 6">
        <text>2-(N(omega)-L-arginino)succinate = fumarate + L-arginine</text>
        <dbReference type="Rhea" id="RHEA:24020"/>
        <dbReference type="ChEBI" id="CHEBI:29806"/>
        <dbReference type="ChEBI" id="CHEBI:32682"/>
        <dbReference type="ChEBI" id="CHEBI:57472"/>
        <dbReference type="EC" id="4.3.2.1"/>
    </reaction>
</comment>
<feature type="domain" description="Argininosuccinate lyase C-terminal" evidence="9">
    <location>
        <begin position="384"/>
        <end position="453"/>
    </location>
</feature>
<feature type="region of interest" description="Disordered" evidence="7">
    <location>
        <begin position="1"/>
        <end position="24"/>
    </location>
</feature>
<dbReference type="InterPro" id="IPR000362">
    <property type="entry name" value="Fumarate_lyase_fam"/>
</dbReference>
<evidence type="ECO:0000259" key="9">
    <source>
        <dbReference type="Pfam" id="PF14698"/>
    </source>
</evidence>
<keyword evidence="6" id="KW-0963">Cytoplasm</keyword>
<dbReference type="CDD" id="cd01359">
    <property type="entry name" value="Argininosuccinate_lyase"/>
    <property type="match status" value="1"/>
</dbReference>
<evidence type="ECO:0000256" key="6">
    <source>
        <dbReference type="HAMAP-Rule" id="MF_00006"/>
    </source>
</evidence>
<dbReference type="InterPro" id="IPR009049">
    <property type="entry name" value="Argininosuccinate_lyase"/>
</dbReference>
<dbReference type="Gene3D" id="1.10.40.30">
    <property type="entry name" value="Fumarase/aspartase (C-terminal domain)"/>
    <property type="match status" value="1"/>
</dbReference>
<proteinExistence type="inferred from homology"/>
<evidence type="ECO:0000256" key="7">
    <source>
        <dbReference type="SAM" id="MobiDB-lite"/>
    </source>
</evidence>
<dbReference type="HAMAP" id="MF_00006">
    <property type="entry name" value="Arg_succ_lyase"/>
    <property type="match status" value="1"/>
</dbReference>
<dbReference type="EMBL" id="BASM01000028">
    <property type="protein sequence ID" value="GAD27347.1"/>
    <property type="molecule type" value="Genomic_DNA"/>
</dbReference>
<feature type="domain" description="Fumarate lyase N-terminal" evidence="8">
    <location>
        <begin position="31"/>
        <end position="321"/>
    </location>
</feature>
<sequence length="481" mass="52351">MKNVPVEKETDAASSFEGTAANPQWGGRFASGPAAIMSEINASISFDKVLWRQDIRGSLAHAAMLQKVGLLTETELAEIRQGLGDIAQEIGEGRFEFSPALEDIHMNIEARLSERIGEAGKRLHTARSRNDQVATDFRLWVRDAIDGLQEQTASLMRALAKRALEYHATPMPGFTHLQVAQPVTFGHHLLAYVEMLSRDRGRLRDARARLNECPLGSAALAGTSFPIDRAMTAAALDFDRPTANSLDAVSDRDFALEFLSALSLQAMHLSRLAEEIVMWASAPFGFVTLSDAFTTGSSIMPQKRNPDAAELVRAKIGRIMGNFTGLLTVMKGLPLAYAKDTQEDKEPVFDATEAMTLSLAAMDGMIRDLKPNETRMREVAGMGFSTATDLADWLVRELRVPFRTAHHVTGRLVGLAEQRGCDLADLSLEDMQAVEPGINAGIFDVLTVESSLASRTSLGGTAPSNVRQQAQAWLEKLGDAA</sequence>
<feature type="compositionally biased region" description="Basic and acidic residues" evidence="7">
    <location>
        <begin position="1"/>
        <end position="11"/>
    </location>
</feature>
<evidence type="ECO:0000313" key="10">
    <source>
        <dbReference type="EMBL" id="GAD27347.1"/>
    </source>
</evidence>
<dbReference type="Pfam" id="PF00206">
    <property type="entry name" value="Lyase_1"/>
    <property type="match status" value="1"/>
</dbReference>
<dbReference type="Pfam" id="PF14698">
    <property type="entry name" value="ASL_C2"/>
    <property type="match status" value="1"/>
</dbReference>
<evidence type="ECO:0000259" key="8">
    <source>
        <dbReference type="Pfam" id="PF00206"/>
    </source>
</evidence>
<name>A0ABQ0IYT6_GLUTH</name>
<dbReference type="Gene3D" id="1.10.275.10">
    <property type="entry name" value="Fumarase/aspartase (N-terminal domain)"/>
    <property type="match status" value="1"/>
</dbReference>
<dbReference type="NCBIfam" id="TIGR00838">
    <property type="entry name" value="argH"/>
    <property type="match status" value="1"/>
</dbReference>
<dbReference type="PRINTS" id="PR00149">
    <property type="entry name" value="FUMRATELYASE"/>
</dbReference>
<organism evidence="10 11">
    <name type="scientific">Gluconobacter thailandicus NBRC 3257</name>
    <dbReference type="NCBI Taxonomy" id="1381097"/>
    <lineage>
        <taxon>Bacteria</taxon>
        <taxon>Pseudomonadati</taxon>
        <taxon>Pseudomonadota</taxon>
        <taxon>Alphaproteobacteria</taxon>
        <taxon>Acetobacterales</taxon>
        <taxon>Acetobacteraceae</taxon>
        <taxon>Gluconobacter</taxon>
    </lineage>
</organism>
<dbReference type="EC" id="4.3.2.1" evidence="3 6"/>
<dbReference type="InterPro" id="IPR022761">
    <property type="entry name" value="Fumarate_lyase_N"/>
</dbReference>
<evidence type="ECO:0000256" key="1">
    <source>
        <dbReference type="ARBA" id="ARBA00000985"/>
    </source>
</evidence>
<keyword evidence="11" id="KW-1185">Reference proteome</keyword>
<reference evidence="10 11" key="1">
    <citation type="submission" date="2013-08" db="EMBL/GenBank/DDBJ databases">
        <title>Gluconobacter thailandicus NBRC 3257 whole genome sequence.</title>
        <authorList>
            <person name="Matsutani M."/>
            <person name="Yakushi T."/>
            <person name="Matsushita K."/>
        </authorList>
    </citation>
    <scope>NUCLEOTIDE SEQUENCE [LARGE SCALE GENOMIC DNA]</scope>
    <source>
        <strain evidence="10 11">NBRC 3257</strain>
    </source>
</reference>
<comment type="pathway">
    <text evidence="2 6">Amino-acid biosynthesis; L-arginine biosynthesis; L-arginine from L-ornithine and carbamoyl phosphate: step 3/3.</text>
</comment>
<dbReference type="Proteomes" id="UP000018209">
    <property type="component" value="Unassembled WGS sequence"/>
</dbReference>
<dbReference type="Gene3D" id="1.20.200.10">
    <property type="entry name" value="Fumarase/aspartase (Central domain)"/>
    <property type="match status" value="1"/>
</dbReference>
<dbReference type="InterPro" id="IPR024083">
    <property type="entry name" value="Fumarase/histidase_N"/>
</dbReference>
<evidence type="ECO:0000256" key="2">
    <source>
        <dbReference type="ARBA" id="ARBA00004941"/>
    </source>
</evidence>
<protein>
    <recommendedName>
        <fullName evidence="3 6">Argininosuccinate lyase</fullName>
        <shortName evidence="6">ASAL</shortName>
        <ecNumber evidence="3 6">4.3.2.1</ecNumber>
    </recommendedName>
    <alternativeName>
        <fullName evidence="6">Arginosuccinase</fullName>
    </alternativeName>
</protein>
<evidence type="ECO:0000313" key="11">
    <source>
        <dbReference type="Proteomes" id="UP000018209"/>
    </source>
</evidence>
<keyword evidence="4 6" id="KW-0055">Arginine biosynthesis</keyword>